<dbReference type="SMART" id="SM00256">
    <property type="entry name" value="FBOX"/>
    <property type="match status" value="1"/>
</dbReference>
<dbReference type="PROSITE" id="PS50181">
    <property type="entry name" value="FBOX"/>
    <property type="match status" value="1"/>
</dbReference>
<dbReference type="AlphaFoldDB" id="A0A8T0DAX1"/>
<dbReference type="PANTHER" id="PTHR13318">
    <property type="entry name" value="PARTNER OF PAIRED, ISOFORM B-RELATED"/>
    <property type="match status" value="1"/>
</dbReference>
<feature type="domain" description="F-box" evidence="2">
    <location>
        <begin position="1"/>
        <end position="45"/>
    </location>
</feature>
<organism evidence="3 4">
    <name type="scientific">Paragonimus westermani</name>
    <dbReference type="NCBI Taxonomy" id="34504"/>
    <lineage>
        <taxon>Eukaryota</taxon>
        <taxon>Metazoa</taxon>
        <taxon>Spiralia</taxon>
        <taxon>Lophotrochozoa</taxon>
        <taxon>Platyhelminthes</taxon>
        <taxon>Trematoda</taxon>
        <taxon>Digenea</taxon>
        <taxon>Plagiorchiida</taxon>
        <taxon>Troglotremata</taxon>
        <taxon>Troglotrematidae</taxon>
        <taxon>Paragonimus</taxon>
    </lineage>
</organism>
<proteinExistence type="predicted"/>
<evidence type="ECO:0000256" key="1">
    <source>
        <dbReference type="ARBA" id="ARBA00022786"/>
    </source>
</evidence>
<dbReference type="GO" id="GO:0031146">
    <property type="term" value="P:SCF-dependent proteasomal ubiquitin-dependent protein catabolic process"/>
    <property type="evidence" value="ECO:0007669"/>
    <property type="project" value="TreeGrafter"/>
</dbReference>
<protein>
    <recommendedName>
        <fullName evidence="2">F-box domain-containing protein</fullName>
    </recommendedName>
</protein>
<evidence type="ECO:0000313" key="3">
    <source>
        <dbReference type="EMBL" id="KAF8563871.1"/>
    </source>
</evidence>
<dbReference type="InterPro" id="IPR036047">
    <property type="entry name" value="F-box-like_dom_sf"/>
</dbReference>
<evidence type="ECO:0000259" key="2">
    <source>
        <dbReference type="PROSITE" id="PS50181"/>
    </source>
</evidence>
<dbReference type="InterPro" id="IPR032675">
    <property type="entry name" value="LRR_dom_sf"/>
</dbReference>
<dbReference type="OrthoDB" id="27842at2759"/>
<dbReference type="InterPro" id="IPR001810">
    <property type="entry name" value="F-box_dom"/>
</dbReference>
<dbReference type="PANTHER" id="PTHR13318:SF105">
    <property type="entry name" value="F-BOX_LRR-REPEAT PROTEIN 3"/>
    <property type="match status" value="1"/>
</dbReference>
<dbReference type="Proteomes" id="UP000699462">
    <property type="component" value="Unassembled WGS sequence"/>
</dbReference>
<evidence type="ECO:0000313" key="4">
    <source>
        <dbReference type="Proteomes" id="UP000699462"/>
    </source>
</evidence>
<gene>
    <name evidence="3" type="ORF">P879_11604</name>
</gene>
<keyword evidence="4" id="KW-1185">Reference proteome</keyword>
<accession>A0A8T0DAX1</accession>
<dbReference type="SUPFAM" id="SSF81383">
    <property type="entry name" value="F-box domain"/>
    <property type="match status" value="1"/>
</dbReference>
<dbReference type="Gene3D" id="1.20.1280.50">
    <property type="match status" value="1"/>
</dbReference>
<name>A0A8T0DAX1_9TREM</name>
<dbReference type="SUPFAM" id="SSF52047">
    <property type="entry name" value="RNI-like"/>
    <property type="match status" value="1"/>
</dbReference>
<dbReference type="Pfam" id="PF12937">
    <property type="entry name" value="F-box-like"/>
    <property type="match status" value="1"/>
</dbReference>
<dbReference type="InterPro" id="IPR006553">
    <property type="entry name" value="Leu-rich_rpt_Cys-con_subtyp"/>
</dbReference>
<dbReference type="GO" id="GO:0019005">
    <property type="term" value="C:SCF ubiquitin ligase complex"/>
    <property type="evidence" value="ECO:0007669"/>
    <property type="project" value="TreeGrafter"/>
</dbReference>
<keyword evidence="1" id="KW-0833">Ubl conjugation pathway</keyword>
<sequence>MEVLPLEVLERIFYFLTTSDQKSTALTCRRLYSAVFRPLFLFQRRFVFREPIERTNFLFENLQKYEEWSYFDSNPRAFKEVLPNTLPSRPFGAFYWAPFISKVTFANVSPDPYYLTEFLADCVNLHSLDLNGCNCLFTSSSKGELPASFLSKAKDRQRLWSTVGRSLRCLSLAHLCTVDDDDIAHVLSTFPLIDDLDLSGCFISFGSRELSSHTSGRLLLQPRLSFKTVLRELRSLVSCVCTHDWKAVTLRVNATEIDDDSLCELASANYIHLGGLFLDNCRNLTDHGLLGFLVSQAPFGCLREFSMGFPGPDVTSIAASEILKRVGASLTFLRLSKWPSLPENFCSLLKPCRNINYLDCSLCTVDLNSFSHVLVNFRCLTSLNLSGHCNLSDANVSVLSSCLQHQLSYLDISSCMKLTDVSLSVICSHFSTCLEVLLANWCKGFSGAGIVGDLGKVDPTGYDIRLLKCLKHLNLSDCHQITGHSLSALSDSPHSFFQNLISLRLGRISFLTNQIILSISSQAPLLQTFDVSRSELDDQTLEKVSLYLSNHLRYLHVAGCDNLTDHSLLTLKIRIPFLRFLDISFCPHICQEAVVDFRASMPYLCDIKALYIGSAAV</sequence>
<comment type="caution">
    <text evidence="3">The sequence shown here is derived from an EMBL/GenBank/DDBJ whole genome shotgun (WGS) entry which is preliminary data.</text>
</comment>
<reference evidence="3 4" key="1">
    <citation type="submission" date="2019-07" db="EMBL/GenBank/DDBJ databases">
        <title>Annotation for the trematode Paragonimus westermani.</title>
        <authorList>
            <person name="Choi Y.-J."/>
        </authorList>
    </citation>
    <scope>NUCLEOTIDE SEQUENCE [LARGE SCALE GENOMIC DNA]</scope>
    <source>
        <strain evidence="3">180907_Pwestermani</strain>
    </source>
</reference>
<dbReference type="SMART" id="SM00367">
    <property type="entry name" value="LRR_CC"/>
    <property type="match status" value="6"/>
</dbReference>
<dbReference type="Gene3D" id="3.80.10.10">
    <property type="entry name" value="Ribonuclease Inhibitor"/>
    <property type="match status" value="3"/>
</dbReference>
<dbReference type="EMBL" id="JTDF01010464">
    <property type="protein sequence ID" value="KAF8563871.1"/>
    <property type="molecule type" value="Genomic_DNA"/>
</dbReference>